<evidence type="ECO:0000256" key="1">
    <source>
        <dbReference type="ARBA" id="ARBA00001946"/>
    </source>
</evidence>
<comment type="caution">
    <text evidence="8">The sequence shown here is derived from an EMBL/GenBank/DDBJ whole genome shotgun (WGS) entry which is preliminary data.</text>
</comment>
<evidence type="ECO:0000256" key="6">
    <source>
        <dbReference type="ARBA" id="ARBA00022989"/>
    </source>
</evidence>
<accession>A0AAD7UMC3</accession>
<evidence type="ECO:0000256" key="5">
    <source>
        <dbReference type="ARBA" id="ARBA00022692"/>
    </source>
</evidence>
<dbReference type="InterPro" id="IPR000537">
    <property type="entry name" value="UbiA_prenyltransferase"/>
</dbReference>
<evidence type="ECO:0000256" key="7">
    <source>
        <dbReference type="ARBA" id="ARBA00023136"/>
    </source>
</evidence>
<dbReference type="PANTHER" id="PTHR11048">
    <property type="entry name" value="PRENYLTRANSFERASES"/>
    <property type="match status" value="1"/>
</dbReference>
<dbReference type="InterPro" id="IPR039653">
    <property type="entry name" value="Prenyltransferase"/>
</dbReference>
<comment type="similarity">
    <text evidence="3">Belongs to the UbiA prenyltransferase family.</text>
</comment>
<dbReference type="Gene3D" id="1.20.120.1780">
    <property type="entry name" value="UbiA prenyltransferase"/>
    <property type="match status" value="1"/>
</dbReference>
<dbReference type="CDD" id="cd13959">
    <property type="entry name" value="PT_UbiA_COQ2"/>
    <property type="match status" value="1"/>
</dbReference>
<keyword evidence="4" id="KW-0808">Transferase</keyword>
<dbReference type="InterPro" id="IPR044878">
    <property type="entry name" value="UbiA_sf"/>
</dbReference>
<reference evidence="8" key="1">
    <citation type="submission" date="2023-01" db="EMBL/GenBank/DDBJ databases">
        <title>Metagenome sequencing of chrysophaentin producing Chrysophaeum taylorii.</title>
        <authorList>
            <person name="Davison J."/>
            <person name="Bewley C."/>
        </authorList>
    </citation>
    <scope>NUCLEOTIDE SEQUENCE</scope>
    <source>
        <strain evidence="8">NIES-1699</strain>
    </source>
</reference>
<dbReference type="FunFam" id="1.20.120.1780:FF:000001">
    <property type="entry name" value="4-hydroxybenzoate octaprenyltransferase"/>
    <property type="match status" value="1"/>
</dbReference>
<evidence type="ECO:0000256" key="2">
    <source>
        <dbReference type="ARBA" id="ARBA00004141"/>
    </source>
</evidence>
<evidence type="ECO:0000256" key="4">
    <source>
        <dbReference type="ARBA" id="ARBA00022679"/>
    </source>
</evidence>
<dbReference type="AlphaFoldDB" id="A0AAD7UMC3"/>
<gene>
    <name evidence="8" type="ORF">CTAYLR_003719</name>
</gene>
<sequence length="249" mass="26163">MRGAGCTINDMLDRDVDARVARTRARPLAAGDLEVWPDATIFLGAQLSVGLAVLLNLNVDAIFFGALSLPLVATYPLAKRYNPIPQLHLGLAFNWGALLGYYAAAGTLEPAVALPLYAGCISWTLVYDTLYAHQDKRDDEKLGLRSSALALGDALTKPACAVWSVLALAGVGLAGHNADLPHAWPFHAGLAAFGAHLAWQVKTADLDDPSNLAARFKSNAYVAPVVLAGIAAANLTVPPPPQGVFACCL</sequence>
<comment type="cofactor">
    <cofactor evidence="1">
        <name>Mg(2+)</name>
        <dbReference type="ChEBI" id="CHEBI:18420"/>
    </cofactor>
</comment>
<protein>
    <submittedName>
        <fullName evidence="8">Uncharacterized protein</fullName>
    </submittedName>
</protein>
<dbReference type="GO" id="GO:0016765">
    <property type="term" value="F:transferase activity, transferring alkyl or aryl (other than methyl) groups"/>
    <property type="evidence" value="ECO:0007669"/>
    <property type="project" value="InterPro"/>
</dbReference>
<organism evidence="8 9">
    <name type="scientific">Chrysophaeum taylorii</name>
    <dbReference type="NCBI Taxonomy" id="2483200"/>
    <lineage>
        <taxon>Eukaryota</taxon>
        <taxon>Sar</taxon>
        <taxon>Stramenopiles</taxon>
        <taxon>Ochrophyta</taxon>
        <taxon>Pelagophyceae</taxon>
        <taxon>Pelagomonadales</taxon>
        <taxon>Pelagomonadaceae</taxon>
        <taxon>Chrysophaeum</taxon>
    </lineage>
</organism>
<keyword evidence="6" id="KW-1133">Transmembrane helix</keyword>
<dbReference type="GO" id="GO:0006744">
    <property type="term" value="P:ubiquinone biosynthetic process"/>
    <property type="evidence" value="ECO:0007669"/>
    <property type="project" value="TreeGrafter"/>
</dbReference>
<keyword evidence="9" id="KW-1185">Reference proteome</keyword>
<evidence type="ECO:0000313" key="8">
    <source>
        <dbReference type="EMBL" id="KAJ8612544.1"/>
    </source>
</evidence>
<evidence type="ECO:0000313" key="9">
    <source>
        <dbReference type="Proteomes" id="UP001230188"/>
    </source>
</evidence>
<proteinExistence type="inferred from homology"/>
<dbReference type="GO" id="GO:0005743">
    <property type="term" value="C:mitochondrial inner membrane"/>
    <property type="evidence" value="ECO:0007669"/>
    <property type="project" value="TreeGrafter"/>
</dbReference>
<dbReference type="Pfam" id="PF01040">
    <property type="entry name" value="UbiA"/>
    <property type="match status" value="1"/>
</dbReference>
<comment type="subcellular location">
    <subcellularLocation>
        <location evidence="2">Membrane</location>
        <topology evidence="2">Multi-pass membrane protein</topology>
    </subcellularLocation>
</comment>
<dbReference type="EMBL" id="JAQMWT010000047">
    <property type="protein sequence ID" value="KAJ8612544.1"/>
    <property type="molecule type" value="Genomic_DNA"/>
</dbReference>
<dbReference type="Gene3D" id="1.10.357.140">
    <property type="entry name" value="UbiA prenyltransferase"/>
    <property type="match status" value="1"/>
</dbReference>
<dbReference type="Proteomes" id="UP001230188">
    <property type="component" value="Unassembled WGS sequence"/>
</dbReference>
<keyword evidence="7" id="KW-0472">Membrane</keyword>
<evidence type="ECO:0000256" key="3">
    <source>
        <dbReference type="ARBA" id="ARBA00005985"/>
    </source>
</evidence>
<keyword evidence="5" id="KW-0812">Transmembrane</keyword>
<name>A0AAD7UMC3_9STRA</name>
<dbReference type="PANTHER" id="PTHR11048:SF28">
    <property type="entry name" value="4-HYDROXYBENZOATE POLYPRENYLTRANSFERASE, MITOCHONDRIAL"/>
    <property type="match status" value="1"/>
</dbReference>